<evidence type="ECO:0000256" key="1">
    <source>
        <dbReference type="SAM" id="MobiDB-lite"/>
    </source>
</evidence>
<sequence>MPHSPVHEKIFGPSGRPNDRLSNRWRIRYDVAVVGYDNWEVLAADCRPPLTTVDLDLERRRGRVPAGGPGRQSPGRGHPPARSPRGPRVHRPSSAPGVRDAPHAC</sequence>
<organism evidence="2 3">
    <name type="scientific">Luedemannella flava</name>
    <dbReference type="NCBI Taxonomy" id="349316"/>
    <lineage>
        <taxon>Bacteria</taxon>
        <taxon>Bacillati</taxon>
        <taxon>Actinomycetota</taxon>
        <taxon>Actinomycetes</taxon>
        <taxon>Micromonosporales</taxon>
        <taxon>Micromonosporaceae</taxon>
        <taxon>Luedemannella</taxon>
    </lineage>
</organism>
<feature type="region of interest" description="Disordered" evidence="1">
    <location>
        <begin position="1"/>
        <end position="21"/>
    </location>
</feature>
<reference evidence="2 3" key="1">
    <citation type="journal article" date="2019" name="Int. J. Syst. Evol. Microbiol.">
        <title>The Global Catalogue of Microorganisms (GCM) 10K type strain sequencing project: providing services to taxonomists for standard genome sequencing and annotation.</title>
        <authorList>
            <consortium name="The Broad Institute Genomics Platform"/>
            <consortium name="The Broad Institute Genome Sequencing Center for Infectious Disease"/>
            <person name="Wu L."/>
            <person name="Ma J."/>
        </authorList>
    </citation>
    <scope>NUCLEOTIDE SEQUENCE [LARGE SCALE GENOMIC DNA]</scope>
    <source>
        <strain evidence="2 3">JCM 13250</strain>
    </source>
</reference>
<proteinExistence type="predicted"/>
<accession>A0ABN2LLL1</accession>
<gene>
    <name evidence="2" type="ORF">GCM10009682_12470</name>
</gene>
<feature type="compositionally biased region" description="Basic and acidic residues" evidence="1">
    <location>
        <begin position="1"/>
        <end position="10"/>
    </location>
</feature>
<dbReference type="Gene3D" id="3.40.50.2300">
    <property type="match status" value="1"/>
</dbReference>
<evidence type="ECO:0000313" key="2">
    <source>
        <dbReference type="EMBL" id="GAA1791941.1"/>
    </source>
</evidence>
<comment type="caution">
    <text evidence="2">The sequence shown here is derived from an EMBL/GenBank/DDBJ whole genome shotgun (WGS) entry which is preliminary data.</text>
</comment>
<protein>
    <submittedName>
        <fullName evidence="2">Uncharacterized protein</fullName>
    </submittedName>
</protein>
<feature type="region of interest" description="Disordered" evidence="1">
    <location>
        <begin position="57"/>
        <end position="105"/>
    </location>
</feature>
<dbReference type="Proteomes" id="UP001500218">
    <property type="component" value="Unassembled WGS sequence"/>
</dbReference>
<dbReference type="EMBL" id="BAAALT010000029">
    <property type="protein sequence ID" value="GAA1791941.1"/>
    <property type="molecule type" value="Genomic_DNA"/>
</dbReference>
<evidence type="ECO:0000313" key="3">
    <source>
        <dbReference type="Proteomes" id="UP001500218"/>
    </source>
</evidence>
<name>A0ABN2LLL1_9ACTN</name>
<keyword evidence="3" id="KW-1185">Reference proteome</keyword>